<reference evidence="2" key="1">
    <citation type="submission" date="2021-02" db="EMBL/GenBank/DDBJ databases">
        <title>Genome sequence Cadophora malorum strain M34.</title>
        <authorList>
            <person name="Stefanovic E."/>
            <person name="Vu D."/>
            <person name="Scully C."/>
            <person name="Dijksterhuis J."/>
            <person name="Roader J."/>
            <person name="Houbraken J."/>
        </authorList>
    </citation>
    <scope>NUCLEOTIDE SEQUENCE</scope>
    <source>
        <strain evidence="2">M34</strain>
    </source>
</reference>
<dbReference type="Proteomes" id="UP000664132">
    <property type="component" value="Unassembled WGS sequence"/>
</dbReference>
<dbReference type="EMBL" id="JAFJYH010000043">
    <property type="protein sequence ID" value="KAG4422794.1"/>
    <property type="molecule type" value="Genomic_DNA"/>
</dbReference>
<organism evidence="2 3">
    <name type="scientific">Cadophora malorum</name>
    <dbReference type="NCBI Taxonomy" id="108018"/>
    <lineage>
        <taxon>Eukaryota</taxon>
        <taxon>Fungi</taxon>
        <taxon>Dikarya</taxon>
        <taxon>Ascomycota</taxon>
        <taxon>Pezizomycotina</taxon>
        <taxon>Leotiomycetes</taxon>
        <taxon>Helotiales</taxon>
        <taxon>Ploettnerulaceae</taxon>
        <taxon>Cadophora</taxon>
    </lineage>
</organism>
<protein>
    <submittedName>
        <fullName evidence="2">Uncharacterized protein</fullName>
    </submittedName>
</protein>
<dbReference type="AlphaFoldDB" id="A0A8H7WDG4"/>
<comment type="caution">
    <text evidence="2">The sequence shown here is derived from an EMBL/GenBank/DDBJ whole genome shotgun (WGS) entry which is preliminary data.</text>
</comment>
<proteinExistence type="predicted"/>
<keyword evidence="3" id="KW-1185">Reference proteome</keyword>
<feature type="region of interest" description="Disordered" evidence="1">
    <location>
        <begin position="65"/>
        <end position="111"/>
    </location>
</feature>
<feature type="compositionally biased region" description="Gly residues" evidence="1">
    <location>
        <begin position="87"/>
        <end position="111"/>
    </location>
</feature>
<evidence type="ECO:0000313" key="3">
    <source>
        <dbReference type="Proteomes" id="UP000664132"/>
    </source>
</evidence>
<evidence type="ECO:0000256" key="1">
    <source>
        <dbReference type="SAM" id="MobiDB-lite"/>
    </source>
</evidence>
<name>A0A8H7WDG4_9HELO</name>
<gene>
    <name evidence="2" type="ORF">IFR04_004016</name>
</gene>
<evidence type="ECO:0000313" key="2">
    <source>
        <dbReference type="EMBL" id="KAG4422794.1"/>
    </source>
</evidence>
<sequence length="111" mass="11436">MAQNWFNDTWGHAPAFMPTANGAWAQAMSRPAVRPVATGYGGPRYNAYSRGNVGRLSSGQIYTPATVGRIPVGPPPIVRQDPRNFGSGNGPGEYGGGGYGGGGCYGGGDPF</sequence>
<accession>A0A8H7WDG4</accession>